<dbReference type="InterPro" id="IPR006644">
    <property type="entry name" value="Cadg"/>
</dbReference>
<dbReference type="GO" id="GO:0016020">
    <property type="term" value="C:membrane"/>
    <property type="evidence" value="ECO:0007669"/>
    <property type="project" value="InterPro"/>
</dbReference>
<feature type="compositionally biased region" description="Low complexity" evidence="1">
    <location>
        <begin position="750"/>
        <end position="760"/>
    </location>
</feature>
<feature type="domain" description="Dystroglycan-type cadherin-like" evidence="4">
    <location>
        <begin position="30"/>
        <end position="137"/>
    </location>
</feature>
<dbReference type="SUPFAM" id="SSF49313">
    <property type="entry name" value="Cadherin-like"/>
    <property type="match status" value="3"/>
</dbReference>
<keyword evidence="2" id="KW-0812">Transmembrane</keyword>
<dbReference type="Pfam" id="PF05345">
    <property type="entry name" value="He_PIG"/>
    <property type="match status" value="2"/>
</dbReference>
<dbReference type="SMART" id="SM00736">
    <property type="entry name" value="CADG"/>
    <property type="match status" value="3"/>
</dbReference>
<dbReference type="AlphaFoldDB" id="A0A8H2VDF8"/>
<reference evidence="5 6" key="1">
    <citation type="submission" date="2020-05" db="EMBL/GenBank/DDBJ databases">
        <authorList>
            <person name="Casaregola S."/>
            <person name="Devillers H."/>
            <person name="Grondin C."/>
        </authorList>
    </citation>
    <scope>NUCLEOTIDE SEQUENCE [LARGE SCALE GENOMIC DNA]</scope>
    <source>
        <strain evidence="5 6">CLIB 1767</strain>
    </source>
</reference>
<dbReference type="GO" id="GO:0005509">
    <property type="term" value="F:calcium ion binding"/>
    <property type="evidence" value="ECO:0007669"/>
    <property type="project" value="InterPro"/>
</dbReference>
<feature type="chain" id="PRO_5034889086" evidence="3">
    <location>
        <begin position="28"/>
        <end position="815"/>
    </location>
</feature>
<evidence type="ECO:0000256" key="1">
    <source>
        <dbReference type="SAM" id="MobiDB-lite"/>
    </source>
</evidence>
<dbReference type="GeneID" id="64856415"/>
<feature type="region of interest" description="Disordered" evidence="1">
    <location>
        <begin position="740"/>
        <end position="765"/>
    </location>
</feature>
<dbReference type="InterPro" id="IPR013783">
    <property type="entry name" value="Ig-like_fold"/>
</dbReference>
<feature type="domain" description="Dystroglycan-type cadherin-like" evidence="4">
    <location>
        <begin position="152"/>
        <end position="257"/>
    </location>
</feature>
<organism evidence="5 6">
    <name type="scientific">Maudiozyma barnettii</name>
    <dbReference type="NCBI Taxonomy" id="61262"/>
    <lineage>
        <taxon>Eukaryota</taxon>
        <taxon>Fungi</taxon>
        <taxon>Dikarya</taxon>
        <taxon>Ascomycota</taxon>
        <taxon>Saccharomycotina</taxon>
        <taxon>Saccharomycetes</taxon>
        <taxon>Saccharomycetales</taxon>
        <taxon>Saccharomycetaceae</taxon>
        <taxon>Maudiozyma</taxon>
    </lineage>
</organism>
<dbReference type="Proteomes" id="UP000644660">
    <property type="component" value="Unassembled WGS sequence"/>
</dbReference>
<proteinExistence type="predicted"/>
<gene>
    <name evidence="5" type="ORF">KABA2_02S15334</name>
</gene>
<keyword evidence="2" id="KW-0472">Membrane</keyword>
<evidence type="ECO:0000256" key="2">
    <source>
        <dbReference type="SAM" id="Phobius"/>
    </source>
</evidence>
<keyword evidence="3" id="KW-0732">Signal</keyword>
<feature type="transmembrane region" description="Helical" evidence="2">
    <location>
        <begin position="511"/>
        <end position="535"/>
    </location>
</feature>
<dbReference type="EMBL" id="CAEFZW010000002">
    <property type="protein sequence ID" value="CAB4253259.1"/>
    <property type="molecule type" value="Genomic_DNA"/>
</dbReference>
<feature type="domain" description="Dystroglycan-type cadherin-like" evidence="4">
    <location>
        <begin position="352"/>
        <end position="450"/>
    </location>
</feature>
<dbReference type="InterPro" id="IPR015919">
    <property type="entry name" value="Cadherin-like_sf"/>
</dbReference>
<feature type="region of interest" description="Disordered" evidence="1">
    <location>
        <begin position="542"/>
        <end position="590"/>
    </location>
</feature>
<evidence type="ECO:0000256" key="3">
    <source>
        <dbReference type="SAM" id="SignalP"/>
    </source>
</evidence>
<keyword evidence="6" id="KW-1185">Reference proteome</keyword>
<feature type="region of interest" description="Disordered" evidence="1">
    <location>
        <begin position="456"/>
        <end position="506"/>
    </location>
</feature>
<name>A0A8H2VDF8_9SACH</name>
<feature type="compositionally biased region" description="Low complexity" evidence="1">
    <location>
        <begin position="456"/>
        <end position="495"/>
    </location>
</feature>
<dbReference type="RefSeq" id="XP_041405297.1">
    <property type="nucleotide sequence ID" value="XM_041549363.1"/>
</dbReference>
<dbReference type="OrthoDB" id="41532at2759"/>
<evidence type="ECO:0000259" key="4">
    <source>
        <dbReference type="SMART" id="SM00736"/>
    </source>
</evidence>
<sequence>MISLTTTSVYIVVWLLFQQWFISVVHCAPYEAYPVSKQLPPVARVNEEFAFVISNDTYKSSVDKTAQITYNAYDLPTWLTFDSNSRTFSGTPPSSFVEDVTNNIQYFNFILQGTDTSDNSSLNETYTLVATLTSSISVASNFNLLALLKNYGNTNGKDALILTPNEIFNVTFDRSSFTNDGSITSFYGRSAEYNAPLPSWLFFDSNTLKFSGTAPTVNSAIAPEAFFQFTLIATDINGYMGVQIPFQLVIGAHQLTTSVQNTILINVTDSGSFSYALPLNYVYFDNNVITSTNLKSIVLQDNSPSWVTLNNDTLTGSLDNQTRGGTFSVAIYDDYGDVVYLNFEVLSTKDLFATNSLPNINATRGEYFQYSFLPSQFTSYDNTTVSIIYPNTSQSHDWLNFQSSNLTLYGNVPNSFQSLNIGVKAEYEAQSQELDFQIIGMSKILQNSTHHNYTNTTTTSFSSSSTSSISKSSSTSHSITSSITSTSATNSATSAPVTTQHKTHSSNKKTVAIACGVVIPVVVVGSFIILLLILWRRRRSNGKDVENSSNDVEKSTGPSGGSDTKSPDTITAMHNPFVGDDEESQSGSDFSTIREEKMGHHPSNELSSSENVFSDVFESQSRENLLSNNQNTTSNKKSAFFNPYDRTSSFYMDAEPANTKSWRYNSTGVGGDNRQSTLSLNTVTTADLFNTEIKEDEPMKKDPRKSSLGLRDSVFGTTVPVVTNRNTLSPLTEHIYSKDASDTVTGTHTSKLSSAGSNSSNDDFIPMKNGDDYKWVHSNEPNRRPSKKRFVNLTSEGKINVGQANSIEGQEPEMI</sequence>
<comment type="caution">
    <text evidence="5">The sequence shown here is derived from an EMBL/GenBank/DDBJ whole genome shotgun (WGS) entry which is preliminary data.</text>
</comment>
<accession>A0A8H2VDF8</accession>
<evidence type="ECO:0000313" key="5">
    <source>
        <dbReference type="EMBL" id="CAB4253259.1"/>
    </source>
</evidence>
<protein>
    <submittedName>
        <fullName evidence="5">Similar to Saccharomyces cerevisiae YIL140W AXL2 Integral plasma membrane protein required for axial budding in haploid cells, localizes to the incipient bud site and bud neck</fullName>
    </submittedName>
</protein>
<keyword evidence="2" id="KW-1133">Transmembrane helix</keyword>
<evidence type="ECO:0000313" key="6">
    <source>
        <dbReference type="Proteomes" id="UP000644660"/>
    </source>
</evidence>
<feature type="compositionally biased region" description="Basic and acidic residues" evidence="1">
    <location>
        <begin position="542"/>
        <end position="554"/>
    </location>
</feature>
<feature type="signal peptide" evidence="3">
    <location>
        <begin position="1"/>
        <end position="27"/>
    </location>
</feature>
<dbReference type="Gene3D" id="2.60.40.10">
    <property type="entry name" value="Immunoglobulins"/>
    <property type="match status" value="3"/>
</dbReference>